<dbReference type="Pfam" id="PF01850">
    <property type="entry name" value="PIN"/>
    <property type="match status" value="1"/>
</dbReference>
<evidence type="ECO:0000259" key="1">
    <source>
        <dbReference type="Pfam" id="PF01850"/>
    </source>
</evidence>
<accession>A0ABT0SPL7</accession>
<dbReference type="InterPro" id="IPR002716">
    <property type="entry name" value="PIN_dom"/>
</dbReference>
<evidence type="ECO:0000313" key="3">
    <source>
        <dbReference type="Proteomes" id="UP001165308"/>
    </source>
</evidence>
<reference evidence="2" key="1">
    <citation type="submission" date="2022-05" db="EMBL/GenBank/DDBJ databases">
        <title>Halomonas geminus sp. nov. and Halomonas llamarensis sp. nov. isolated from high-altitude salars of the Atacama Desert.</title>
        <authorList>
            <person name="Hintersatz C."/>
            <person name="Rojas L.A."/>
            <person name="Wei T.-S."/>
            <person name="Kutschke S."/>
            <person name="Lehmann F."/>
            <person name="Jain R."/>
            <person name="Pollmann K."/>
        </authorList>
    </citation>
    <scope>NUCLEOTIDE SEQUENCE</scope>
    <source>
        <strain evidence="2">ATCHA</strain>
    </source>
</reference>
<name>A0ABT0SPL7_9GAMM</name>
<protein>
    <submittedName>
        <fullName evidence="2">Type II toxin-antitoxin system VapC family toxin</fullName>
    </submittedName>
</protein>
<keyword evidence="3" id="KW-1185">Reference proteome</keyword>
<dbReference type="Gene3D" id="3.40.50.1010">
    <property type="entry name" value="5'-nuclease"/>
    <property type="match status" value="1"/>
</dbReference>
<sequence length="127" mass="13966">MNGNYLLDTNAIIYALNQKLTLPANGYAVSVITEMELLSWPALTREDEVKLRTLLEKLTVIQLERPIQSTAIKIRRTSSLKLPDSIISATALSGGLVLVTNDQKLADRHVGLSIPLDELVTSNQPDI</sequence>
<gene>
    <name evidence="2" type="ORF">M8006_06140</name>
</gene>
<dbReference type="SUPFAM" id="SSF88723">
    <property type="entry name" value="PIN domain-like"/>
    <property type="match status" value="1"/>
</dbReference>
<dbReference type="CDD" id="cd18738">
    <property type="entry name" value="PIN_VapC4-5_FitB-like"/>
    <property type="match status" value="1"/>
</dbReference>
<organism evidence="2 3">
    <name type="scientific">Halomonas llamarensis</name>
    <dbReference type="NCBI Taxonomy" id="2945104"/>
    <lineage>
        <taxon>Bacteria</taxon>
        <taxon>Pseudomonadati</taxon>
        <taxon>Pseudomonadota</taxon>
        <taxon>Gammaproteobacteria</taxon>
        <taxon>Oceanospirillales</taxon>
        <taxon>Halomonadaceae</taxon>
        <taxon>Halomonas</taxon>
    </lineage>
</organism>
<dbReference type="RefSeq" id="WP_250080578.1">
    <property type="nucleotide sequence ID" value="NZ_JAMJPJ010000006.1"/>
</dbReference>
<feature type="domain" description="PIN" evidence="1">
    <location>
        <begin position="5"/>
        <end position="107"/>
    </location>
</feature>
<comment type="caution">
    <text evidence="2">The sequence shown here is derived from an EMBL/GenBank/DDBJ whole genome shotgun (WGS) entry which is preliminary data.</text>
</comment>
<dbReference type="EMBL" id="JAMJPJ010000006">
    <property type="protein sequence ID" value="MCL7929571.1"/>
    <property type="molecule type" value="Genomic_DNA"/>
</dbReference>
<dbReference type="InterPro" id="IPR029060">
    <property type="entry name" value="PIN-like_dom_sf"/>
</dbReference>
<proteinExistence type="predicted"/>
<dbReference type="Proteomes" id="UP001165308">
    <property type="component" value="Unassembled WGS sequence"/>
</dbReference>
<evidence type="ECO:0000313" key="2">
    <source>
        <dbReference type="EMBL" id="MCL7929571.1"/>
    </source>
</evidence>